<evidence type="ECO:0000256" key="1">
    <source>
        <dbReference type="SAM" id="MobiDB-lite"/>
    </source>
</evidence>
<evidence type="ECO:0000313" key="3">
    <source>
        <dbReference type="Proteomes" id="UP000815677"/>
    </source>
</evidence>
<feature type="region of interest" description="Disordered" evidence="1">
    <location>
        <begin position="376"/>
        <end position="396"/>
    </location>
</feature>
<evidence type="ECO:0008006" key="4">
    <source>
        <dbReference type="Google" id="ProtNLM"/>
    </source>
</evidence>
<dbReference type="PANTHER" id="PTHR48148:SF3">
    <property type="entry name" value="KERATINOCYTE PROLINE-RICH PROTEIN"/>
    <property type="match status" value="1"/>
</dbReference>
<dbReference type="PANTHER" id="PTHR48148">
    <property type="entry name" value="KERATINOCYTE PROLINE-RICH PROTEIN"/>
    <property type="match status" value="1"/>
</dbReference>
<feature type="compositionally biased region" description="Pro residues" evidence="1">
    <location>
        <begin position="18"/>
        <end position="28"/>
    </location>
</feature>
<organism evidence="2 3">
    <name type="scientific">Mycena chlorophos</name>
    <name type="common">Agaric fungus</name>
    <name type="synonym">Agaricus chlorophos</name>
    <dbReference type="NCBI Taxonomy" id="658473"/>
    <lineage>
        <taxon>Eukaryota</taxon>
        <taxon>Fungi</taxon>
        <taxon>Dikarya</taxon>
        <taxon>Basidiomycota</taxon>
        <taxon>Agaricomycotina</taxon>
        <taxon>Agaricomycetes</taxon>
        <taxon>Agaricomycetidae</taxon>
        <taxon>Agaricales</taxon>
        <taxon>Marasmiineae</taxon>
        <taxon>Mycenaceae</taxon>
        <taxon>Mycena</taxon>
    </lineage>
</organism>
<feature type="region of interest" description="Disordered" evidence="1">
    <location>
        <begin position="1"/>
        <end position="49"/>
    </location>
</feature>
<dbReference type="Proteomes" id="UP000815677">
    <property type="component" value="Unassembled WGS sequence"/>
</dbReference>
<name>A0ABQ0LWA2_MYCCL</name>
<proteinExistence type="predicted"/>
<evidence type="ECO:0000313" key="2">
    <source>
        <dbReference type="EMBL" id="GAT55360.1"/>
    </source>
</evidence>
<reference evidence="2" key="1">
    <citation type="submission" date="2014-09" db="EMBL/GenBank/DDBJ databases">
        <title>Genome sequence of the luminous mushroom Mycena chlorophos for searching fungal bioluminescence genes.</title>
        <authorList>
            <person name="Tanaka Y."/>
            <person name="Kasuga D."/>
            <person name="Oba Y."/>
            <person name="Hase S."/>
            <person name="Sato K."/>
            <person name="Oba Y."/>
            <person name="Sakakibara Y."/>
        </authorList>
    </citation>
    <scope>NUCLEOTIDE SEQUENCE</scope>
</reference>
<feature type="compositionally biased region" description="Polar residues" evidence="1">
    <location>
        <begin position="34"/>
        <end position="44"/>
    </location>
</feature>
<protein>
    <recommendedName>
        <fullName evidence="4">Zn(2)-C6 fungal-type domain-containing protein</fullName>
    </recommendedName>
</protein>
<sequence length="625" mass="66861">MTETLESTPLLHHDASPSPSPPPSPDGTPPSYSASDPASGTPSISHHDLAYTPENPAPCDACKKAQVNCEGHGPGISCLRCSLLRRLCENVTFEHFVEYLTRRHQIPRDDVLAGLLVLHEHQFNPTLDVSHVNPVLVAADAAFQYNFQHFVLHPAVDGVSVSEILAQRHLLFPPAPLSLAYKGLNGAFSAHSFLPSLLPAPAPTRPYPMSTRAASVPRTPTPSPAPVLADARVLTELLALRHALAAAAATADASAREQQLLELSRRFVAFCPFIPRLLNRDDLSRIVLGLRGAIINTSKALGRLPRDPAFRLIFDVAGRLSQIKLDSLRDAERRIEQELSQLGHQQFCIAVSQVQAWRTAALQNFRPATVKFEDGVKLEDRPSRPPTTPPSRSQTATPLVTVFVARELSTGPAIPVPVHPNTNPGPGGLNMLAAVASNVARPTSVTCHKRGLSIPELLGPEVLPKCARINSPSRVATMPAVAALQPVPAAIMPPLPPIALPVLPPIAVVAPARVPRVAPAPPPLYRPVAAPAPAAPALVPFPLPPAPVVGQARPGPGPLGFLASPWEQPALGMREGIARIDQRVAELLHERVGIVARYRRLTGDSCPIYLHSQSHLLAPAARARL</sequence>
<keyword evidence="3" id="KW-1185">Reference proteome</keyword>
<gene>
    <name evidence="2" type="ORF">MCHLO_12139</name>
</gene>
<dbReference type="EMBL" id="DF848980">
    <property type="protein sequence ID" value="GAT55360.1"/>
    <property type="molecule type" value="Genomic_DNA"/>
</dbReference>
<accession>A0ABQ0LWA2</accession>